<reference evidence="1 2" key="1">
    <citation type="submission" date="2014-05" db="EMBL/GenBank/DDBJ databases">
        <authorList>
            <person name="Rizzardi K."/>
            <person name="Winiecka-Krusnell J."/>
            <person name="Ramliden M."/>
            <person name="Alm E."/>
            <person name="Andersson S."/>
            <person name="Byfors S."/>
        </authorList>
    </citation>
    <scope>NUCLEOTIDE SEQUENCE [LARGE SCALE GENOMIC DNA]</scope>
    <source>
        <strain evidence="1 2">LEGN</strain>
    </source>
</reference>
<dbReference type="AlphaFoldDB" id="A0A0A2SYF9"/>
<dbReference type="STRING" id="1498499.EP47_11785"/>
<name>A0A0A2SYF9_9GAMM</name>
<sequence length="84" mass="9812">MVYFIHKYVNDDKLARTFSMFALASLKGMPTSVKRYTYDTIVLTRDGMSVSDMPCRMRKPLMQRFSILIAPNGIIKNQKIKRMM</sequence>
<dbReference type="Proteomes" id="UP000054422">
    <property type="component" value="Unassembled WGS sequence"/>
</dbReference>
<proteinExistence type="predicted"/>
<protein>
    <submittedName>
        <fullName evidence="1">Uncharacterized protein</fullName>
    </submittedName>
</protein>
<evidence type="ECO:0000313" key="1">
    <source>
        <dbReference type="EMBL" id="KGP64439.1"/>
    </source>
</evidence>
<evidence type="ECO:0000313" key="2">
    <source>
        <dbReference type="Proteomes" id="UP000054422"/>
    </source>
</evidence>
<gene>
    <name evidence="1" type="ORF">EP47_11785</name>
</gene>
<accession>A0A0A2SYF9</accession>
<organism evidence="1 2">
    <name type="scientific">Legionella norrlandica</name>
    <dbReference type="NCBI Taxonomy" id="1498499"/>
    <lineage>
        <taxon>Bacteria</taxon>
        <taxon>Pseudomonadati</taxon>
        <taxon>Pseudomonadota</taxon>
        <taxon>Gammaproteobacteria</taxon>
        <taxon>Legionellales</taxon>
        <taxon>Legionellaceae</taxon>
        <taxon>Legionella</taxon>
    </lineage>
</organism>
<comment type="caution">
    <text evidence="1">The sequence shown here is derived from an EMBL/GenBank/DDBJ whole genome shotgun (WGS) entry which is preliminary data.</text>
</comment>
<dbReference type="EMBL" id="JNCF01000001">
    <property type="protein sequence ID" value="KGP64439.1"/>
    <property type="molecule type" value="Genomic_DNA"/>
</dbReference>
<keyword evidence="2" id="KW-1185">Reference proteome</keyword>